<feature type="domain" description="AAA+ ATPase" evidence="1">
    <location>
        <begin position="104"/>
        <end position="234"/>
    </location>
</feature>
<dbReference type="InterPro" id="IPR002611">
    <property type="entry name" value="IstB_ATP-bd"/>
</dbReference>
<keyword evidence="2" id="KW-0547">Nucleotide-binding</keyword>
<dbReference type="PANTHER" id="PTHR30050">
    <property type="entry name" value="CHROMOSOMAL REPLICATION INITIATOR PROTEIN DNAA"/>
    <property type="match status" value="1"/>
</dbReference>
<name>A0A8S5QRJ1_9CAUD</name>
<proteinExistence type="predicted"/>
<dbReference type="Gene3D" id="3.40.50.300">
    <property type="entry name" value="P-loop containing nucleotide triphosphate hydrolases"/>
    <property type="match status" value="1"/>
</dbReference>
<dbReference type="SMART" id="SM00382">
    <property type="entry name" value="AAA"/>
    <property type="match status" value="1"/>
</dbReference>
<evidence type="ECO:0000313" key="2">
    <source>
        <dbReference type="EMBL" id="DAE21887.1"/>
    </source>
</evidence>
<dbReference type="GO" id="GO:0004386">
    <property type="term" value="F:helicase activity"/>
    <property type="evidence" value="ECO:0007669"/>
    <property type="project" value="UniProtKB-KW"/>
</dbReference>
<dbReference type="EMBL" id="BK015720">
    <property type="protein sequence ID" value="DAE21887.1"/>
    <property type="molecule type" value="Genomic_DNA"/>
</dbReference>
<dbReference type="Pfam" id="PF01695">
    <property type="entry name" value="IstB_IS21"/>
    <property type="match status" value="1"/>
</dbReference>
<reference evidence="2" key="1">
    <citation type="journal article" date="2021" name="Proc. Natl. Acad. Sci. U.S.A.">
        <title>A Catalog of Tens of Thousands of Viruses from Human Metagenomes Reveals Hidden Associations with Chronic Diseases.</title>
        <authorList>
            <person name="Tisza M.J."/>
            <person name="Buck C.B."/>
        </authorList>
    </citation>
    <scope>NUCLEOTIDE SEQUENCE</scope>
    <source>
        <strain evidence="2">CtRTx89</strain>
    </source>
</reference>
<organism evidence="2">
    <name type="scientific">Myoviridae sp. ctRTx89</name>
    <dbReference type="NCBI Taxonomy" id="2826652"/>
    <lineage>
        <taxon>Viruses</taxon>
        <taxon>Duplodnaviria</taxon>
        <taxon>Heunggongvirae</taxon>
        <taxon>Uroviricota</taxon>
        <taxon>Caudoviricetes</taxon>
    </lineage>
</organism>
<dbReference type="InterPro" id="IPR003593">
    <property type="entry name" value="AAA+_ATPase"/>
</dbReference>
<dbReference type="SUPFAM" id="SSF52540">
    <property type="entry name" value="P-loop containing nucleoside triphosphate hydrolases"/>
    <property type="match status" value="1"/>
</dbReference>
<dbReference type="GO" id="GO:0006260">
    <property type="term" value="P:DNA replication"/>
    <property type="evidence" value="ECO:0007669"/>
    <property type="project" value="TreeGrafter"/>
</dbReference>
<dbReference type="GO" id="GO:0005524">
    <property type="term" value="F:ATP binding"/>
    <property type="evidence" value="ECO:0007669"/>
    <property type="project" value="InterPro"/>
</dbReference>
<keyword evidence="2" id="KW-0067">ATP-binding</keyword>
<dbReference type="InterPro" id="IPR027417">
    <property type="entry name" value="P-loop_NTPase"/>
</dbReference>
<keyword evidence="2" id="KW-0347">Helicase</keyword>
<evidence type="ECO:0000259" key="1">
    <source>
        <dbReference type="SMART" id="SM00382"/>
    </source>
</evidence>
<accession>A0A8S5QRJ1</accession>
<dbReference type="PANTHER" id="PTHR30050:SF4">
    <property type="entry name" value="ATP-BINDING PROTEIN RV3427C IN INSERTION SEQUENCE-RELATED"/>
    <property type="match status" value="1"/>
</dbReference>
<sequence>MEVFKSKNGTFYKVLEWAECPKHGRYVSRIAEWRCKNEFGSPWSCVCQACRDEAEANRMFSQAAIPPRFQGKTIESFQAGTEKAAEVKQFFADYAANLPECIRDGRSVILTGRCGTGKTHLACALALDAKAMGFTALFTSVAKIVRNIRESWGSASGASERQIIDRYAGVDLLIIDEVGVQNNTDNERNLLFSVLNERYEQIKPTILISNLKLSEIKAVIGERAFDRIRENGGRAFVFDWESWRPDSKAAEQVRYNPLARLHIEAFPDDAEHPEVKVRPVTDYRFRRMTRQGGRTLISIETLEEKI</sequence>
<protein>
    <submittedName>
        <fullName evidence="2">Replicative helicase</fullName>
    </submittedName>
</protein>
<keyword evidence="2" id="KW-0378">Hydrolase</keyword>
<dbReference type="CDD" id="cd00009">
    <property type="entry name" value="AAA"/>
    <property type="match status" value="1"/>
</dbReference>